<dbReference type="EMBL" id="JAHXRI010000007">
    <property type="protein sequence ID" value="MBZ1350810.1"/>
    <property type="molecule type" value="Genomic_DNA"/>
</dbReference>
<proteinExistence type="predicted"/>
<keyword evidence="1" id="KW-0732">Signal</keyword>
<evidence type="ECO:0000256" key="1">
    <source>
        <dbReference type="SAM" id="SignalP"/>
    </source>
</evidence>
<evidence type="ECO:0000259" key="2">
    <source>
        <dbReference type="Pfam" id="PF00144"/>
    </source>
</evidence>
<reference evidence="3" key="1">
    <citation type="submission" date="2021-07" db="EMBL/GenBank/DDBJ databases">
        <title>New genus and species of the family Alcaligenaceae.</title>
        <authorList>
            <person name="Hahn M.W."/>
        </authorList>
    </citation>
    <scope>NUCLEOTIDE SEQUENCE</scope>
    <source>
        <strain evidence="3">LF4-65</strain>
    </source>
</reference>
<dbReference type="Proteomes" id="UP000739565">
    <property type="component" value="Unassembled WGS sequence"/>
</dbReference>
<dbReference type="AlphaFoldDB" id="A0A953T2X1"/>
<evidence type="ECO:0000313" key="3">
    <source>
        <dbReference type="EMBL" id="MBZ1350810.1"/>
    </source>
</evidence>
<gene>
    <name evidence="3" type="ORF">KZZ10_09145</name>
</gene>
<accession>A0A953T2X1</accession>
<dbReference type="InterPro" id="IPR012338">
    <property type="entry name" value="Beta-lactam/transpept-like"/>
</dbReference>
<dbReference type="PANTHER" id="PTHR43283">
    <property type="entry name" value="BETA-LACTAMASE-RELATED"/>
    <property type="match status" value="1"/>
</dbReference>
<feature type="signal peptide" evidence="1">
    <location>
        <begin position="1"/>
        <end position="21"/>
    </location>
</feature>
<dbReference type="PANTHER" id="PTHR43283:SF3">
    <property type="entry name" value="BETA-LACTAMASE FAMILY PROTEIN (AFU_ORTHOLOGUE AFUA_5G07500)"/>
    <property type="match status" value="1"/>
</dbReference>
<keyword evidence="4" id="KW-1185">Reference proteome</keyword>
<sequence length="424" mass="46031">MKLVKTSLFSAFTLCASVVCAQPAPTPLPLAAPESQGFSAEGVKRIHAFFAQEVANNRMPGAVLAVTKNGKLVIYEAYGYRNKATNTPMTTDTIFQLASMTKVMTAVSAMTFYEEGKLPLTMSISNWFPQFKEQKLGKPGADGTFSTMANKTPISVQDLMRHTSGLTYGGRGATPIHKEYPAGSVVSAVQYDGTALIDKLAAAPLMYEPGTTWDYGFGLDVLGLLQEKMANKRLEEIMRERIWNKVGMKDTGFSMSTKDASRFAHPLAVDPLTNKPQSIQLLTTPIKYDCGGGCAYGTAGDYIRFGQMLLNGGSIDGKRVLGPQTVALMTADHLGTQIKNRVAVTEASRAEYGFGLSVAVRKYRGVSAINGNVGDYTWNGAYGTMYFADPKENMVVVMMAATPGDLRKEYRERVNALIYAALEK</sequence>
<protein>
    <submittedName>
        <fullName evidence="3">Beta-lactamase family protein</fullName>
    </submittedName>
</protein>
<dbReference type="Gene3D" id="3.40.710.10">
    <property type="entry name" value="DD-peptidase/beta-lactamase superfamily"/>
    <property type="match status" value="1"/>
</dbReference>
<feature type="domain" description="Beta-lactamase-related" evidence="2">
    <location>
        <begin position="48"/>
        <end position="411"/>
    </location>
</feature>
<evidence type="ECO:0000313" key="4">
    <source>
        <dbReference type="Proteomes" id="UP000739565"/>
    </source>
</evidence>
<feature type="chain" id="PRO_5037912671" evidence="1">
    <location>
        <begin position="22"/>
        <end position="424"/>
    </location>
</feature>
<dbReference type="RefSeq" id="WP_259661217.1">
    <property type="nucleotide sequence ID" value="NZ_JAHXRI010000007.1"/>
</dbReference>
<dbReference type="Pfam" id="PF00144">
    <property type="entry name" value="Beta-lactamase"/>
    <property type="match status" value="1"/>
</dbReference>
<comment type="caution">
    <text evidence="3">The sequence shown here is derived from an EMBL/GenBank/DDBJ whole genome shotgun (WGS) entry which is preliminary data.</text>
</comment>
<organism evidence="3 4">
    <name type="scientific">Zwartia hollandica</name>
    <dbReference type="NCBI Taxonomy" id="324606"/>
    <lineage>
        <taxon>Bacteria</taxon>
        <taxon>Pseudomonadati</taxon>
        <taxon>Pseudomonadota</taxon>
        <taxon>Betaproteobacteria</taxon>
        <taxon>Burkholderiales</taxon>
        <taxon>Alcaligenaceae</taxon>
        <taxon>Zwartia</taxon>
    </lineage>
</organism>
<dbReference type="InterPro" id="IPR001466">
    <property type="entry name" value="Beta-lactam-related"/>
</dbReference>
<dbReference type="InterPro" id="IPR050789">
    <property type="entry name" value="Diverse_Enzym_Activities"/>
</dbReference>
<dbReference type="SUPFAM" id="SSF56601">
    <property type="entry name" value="beta-lactamase/transpeptidase-like"/>
    <property type="match status" value="1"/>
</dbReference>
<name>A0A953T2X1_9BURK</name>